<dbReference type="AlphaFoldDB" id="A0A0C3S3N8"/>
<dbReference type="EMBL" id="KN840457">
    <property type="protein sequence ID" value="KIP10186.1"/>
    <property type="molecule type" value="Genomic_DNA"/>
</dbReference>
<proteinExistence type="predicted"/>
<evidence type="ECO:0008006" key="3">
    <source>
        <dbReference type="Google" id="ProtNLM"/>
    </source>
</evidence>
<keyword evidence="2" id="KW-1185">Reference proteome</keyword>
<organism evidence="1 2">
    <name type="scientific">Phlebiopsis gigantea (strain 11061_1 CR5-6)</name>
    <name type="common">White-rot fungus</name>
    <name type="synonym">Peniophora gigantea</name>
    <dbReference type="NCBI Taxonomy" id="745531"/>
    <lineage>
        <taxon>Eukaryota</taxon>
        <taxon>Fungi</taxon>
        <taxon>Dikarya</taxon>
        <taxon>Basidiomycota</taxon>
        <taxon>Agaricomycotina</taxon>
        <taxon>Agaricomycetes</taxon>
        <taxon>Polyporales</taxon>
        <taxon>Phanerochaetaceae</taxon>
        <taxon>Phlebiopsis</taxon>
    </lineage>
</organism>
<dbReference type="HOGENOM" id="CLU_067896_0_0_1"/>
<dbReference type="Proteomes" id="UP000053257">
    <property type="component" value="Unassembled WGS sequence"/>
</dbReference>
<name>A0A0C3S3N8_PHLG1</name>
<evidence type="ECO:0000313" key="1">
    <source>
        <dbReference type="EMBL" id="KIP10186.1"/>
    </source>
</evidence>
<evidence type="ECO:0000313" key="2">
    <source>
        <dbReference type="Proteomes" id="UP000053257"/>
    </source>
</evidence>
<sequence length="289" mass="32442">MSRGSRDVTQGILKSSMRDNYSEHGVEEYYRKVGGTYRNPHFPGVRSVLFYWFTRLWTMEEDRLKCSTMKVFDMACGEAGEATIALVEWWKAGRSVYDAPHSPMLTASHSRKAAALTPPSLGPELQRPRIYAADPYTAEALQSRTGLYNCSTLSFKDVAEGSLPTVALSTVSTSTPNDTTTDAIETVDSTLEMTLCSFALHLVESQSELFSLLWELSTKCRWLIVVAPHKRPEIKEGWGWVKWDVESWEETQMSDSKGEILQDRVHCRVYRSVNIHGEDPLAEGSEGGS</sequence>
<accession>A0A0C3S3N8</accession>
<gene>
    <name evidence="1" type="ORF">PHLGIDRAFT_101516</name>
</gene>
<protein>
    <recommendedName>
        <fullName evidence="3">Methyltransferase type 11 domain-containing protein</fullName>
    </recommendedName>
</protein>
<dbReference type="OrthoDB" id="66144at2759"/>
<reference evidence="1 2" key="1">
    <citation type="journal article" date="2014" name="PLoS Genet.">
        <title>Analysis of the Phlebiopsis gigantea genome, transcriptome and secretome provides insight into its pioneer colonization strategies of wood.</title>
        <authorList>
            <person name="Hori C."/>
            <person name="Ishida T."/>
            <person name="Igarashi K."/>
            <person name="Samejima M."/>
            <person name="Suzuki H."/>
            <person name="Master E."/>
            <person name="Ferreira P."/>
            <person name="Ruiz-Duenas F.J."/>
            <person name="Held B."/>
            <person name="Canessa P."/>
            <person name="Larrondo L.F."/>
            <person name="Schmoll M."/>
            <person name="Druzhinina I.S."/>
            <person name="Kubicek C.P."/>
            <person name="Gaskell J.A."/>
            <person name="Kersten P."/>
            <person name="St John F."/>
            <person name="Glasner J."/>
            <person name="Sabat G."/>
            <person name="Splinter BonDurant S."/>
            <person name="Syed K."/>
            <person name="Yadav J."/>
            <person name="Mgbeahuruike A.C."/>
            <person name="Kovalchuk A."/>
            <person name="Asiegbu F.O."/>
            <person name="Lackner G."/>
            <person name="Hoffmeister D."/>
            <person name="Rencoret J."/>
            <person name="Gutierrez A."/>
            <person name="Sun H."/>
            <person name="Lindquist E."/>
            <person name="Barry K."/>
            <person name="Riley R."/>
            <person name="Grigoriev I.V."/>
            <person name="Henrissat B."/>
            <person name="Kues U."/>
            <person name="Berka R.M."/>
            <person name="Martinez A.T."/>
            <person name="Covert S.F."/>
            <person name="Blanchette R.A."/>
            <person name="Cullen D."/>
        </authorList>
    </citation>
    <scope>NUCLEOTIDE SEQUENCE [LARGE SCALE GENOMIC DNA]</scope>
    <source>
        <strain evidence="1 2">11061_1 CR5-6</strain>
    </source>
</reference>